<keyword evidence="3" id="KW-1185">Reference proteome</keyword>
<dbReference type="EMBL" id="VICG01000012">
    <property type="protein sequence ID" value="KAA8566712.1"/>
    <property type="molecule type" value="Genomic_DNA"/>
</dbReference>
<name>A0A5M9JFV3_MONFR</name>
<comment type="caution">
    <text evidence="2">The sequence shown here is derived from an EMBL/GenBank/DDBJ whole genome shotgun (WGS) entry which is preliminary data.</text>
</comment>
<reference evidence="2 3" key="1">
    <citation type="submission" date="2019-06" db="EMBL/GenBank/DDBJ databases">
        <title>Genome Sequence of the Brown Rot Fungal Pathogen Monilinia fructicola.</title>
        <authorList>
            <person name="De Miccolis Angelini R.M."/>
            <person name="Landi L."/>
            <person name="Abate D."/>
            <person name="Pollastro S."/>
            <person name="Romanazzi G."/>
            <person name="Faretra F."/>
        </authorList>
    </citation>
    <scope>NUCLEOTIDE SEQUENCE [LARGE SCALE GENOMIC DNA]</scope>
    <source>
        <strain evidence="2 3">Mfrc123</strain>
    </source>
</reference>
<accession>A0A5M9JFV3</accession>
<dbReference type="Proteomes" id="UP000322873">
    <property type="component" value="Unassembled WGS sequence"/>
</dbReference>
<protein>
    <recommendedName>
        <fullName evidence="4">C2H2-type domain-containing protein</fullName>
    </recommendedName>
</protein>
<evidence type="ECO:0000313" key="2">
    <source>
        <dbReference type="EMBL" id="KAA8566712.1"/>
    </source>
</evidence>
<feature type="chain" id="PRO_5024429726" description="C2H2-type domain-containing protein" evidence="1">
    <location>
        <begin position="18"/>
        <end position="71"/>
    </location>
</feature>
<evidence type="ECO:0000256" key="1">
    <source>
        <dbReference type="SAM" id="SignalP"/>
    </source>
</evidence>
<proteinExistence type="predicted"/>
<dbReference type="AlphaFoldDB" id="A0A5M9JFV3"/>
<feature type="signal peptide" evidence="1">
    <location>
        <begin position="1"/>
        <end position="17"/>
    </location>
</feature>
<keyword evidence="1" id="KW-0732">Signal</keyword>
<gene>
    <name evidence="2" type="ORF">EYC84_009244</name>
</gene>
<evidence type="ECO:0000313" key="3">
    <source>
        <dbReference type="Proteomes" id="UP000322873"/>
    </source>
</evidence>
<sequence length="71" mass="8080">MQFTLLTVVSFIAVAIATPISPLQPRQSAPALYWCLSSCQRLWHVNSHMHWIDHSDVIYVELESLDVGDIE</sequence>
<evidence type="ECO:0008006" key="4">
    <source>
        <dbReference type="Google" id="ProtNLM"/>
    </source>
</evidence>
<organism evidence="2 3">
    <name type="scientific">Monilinia fructicola</name>
    <name type="common">Brown rot fungus</name>
    <name type="synonym">Ciboria fructicola</name>
    <dbReference type="NCBI Taxonomy" id="38448"/>
    <lineage>
        <taxon>Eukaryota</taxon>
        <taxon>Fungi</taxon>
        <taxon>Dikarya</taxon>
        <taxon>Ascomycota</taxon>
        <taxon>Pezizomycotina</taxon>
        <taxon>Leotiomycetes</taxon>
        <taxon>Helotiales</taxon>
        <taxon>Sclerotiniaceae</taxon>
        <taxon>Monilinia</taxon>
    </lineage>
</organism>